<feature type="compositionally biased region" description="Polar residues" evidence="1">
    <location>
        <begin position="45"/>
        <end position="67"/>
    </location>
</feature>
<dbReference type="Pfam" id="PF20371">
    <property type="entry name" value="DUF6666"/>
    <property type="match status" value="1"/>
</dbReference>
<proteinExistence type="predicted"/>
<dbReference type="Proteomes" id="UP000315750">
    <property type="component" value="Chromosome"/>
</dbReference>
<dbReference type="AlphaFoldDB" id="A0A518ALQ0"/>
<sequence length="497" mass="54241">MRLHSTSIFATTMVVALSVLSPFAIGQELQWVQSTRQEPTTRTVARPATSANTAVQATFRQPTQFKQPATARPLKRPEPHQYQTAESRARKTAMRTTVGVLPTQFTEPEELPAMQPTEEDYVVGEYYGDEMMSGPMLMGEVGCGVPEPTCGATPFGCGDACYAAEPGCCAGDIMFGEASCAAGGACSCGGACGCGGGGCGDVCYDGCGSICDNYWDCDDCCDTVPWPEALFGFESRGCTPILWIPPVKEFTIFGGVQGFKGPLDFNRDGGNFGFHEGFNIGGKMAWLPWPGLGYQFGYQATQNQLHGDAVSASDDSHSQHFITTGLFHRNRFGWRYGVVWDMLRDERQMSNDFGQIRGQLGWRYPNCREFGFQFATHSNESAVGNTLFKAADQYLFYYQVNGQHGGDCRAFAGFTGDSNGVLGTDFHVPLNNRWSLSGNWTYMIAEGGTEGAGARDEAWNLGMSLVWHYGYRAKQASNRPFRPMFDVANNGSLIVTE</sequence>
<dbReference type="EMBL" id="CP036278">
    <property type="protein sequence ID" value="QDU55639.1"/>
    <property type="molecule type" value="Genomic_DNA"/>
</dbReference>
<gene>
    <name evidence="2" type="ORF">Pan181_18320</name>
</gene>
<reference evidence="2 3" key="1">
    <citation type="submission" date="2019-02" db="EMBL/GenBank/DDBJ databases">
        <title>Deep-cultivation of Planctomycetes and their phenomic and genomic characterization uncovers novel biology.</title>
        <authorList>
            <person name="Wiegand S."/>
            <person name="Jogler M."/>
            <person name="Boedeker C."/>
            <person name="Pinto D."/>
            <person name="Vollmers J."/>
            <person name="Rivas-Marin E."/>
            <person name="Kohn T."/>
            <person name="Peeters S.H."/>
            <person name="Heuer A."/>
            <person name="Rast P."/>
            <person name="Oberbeckmann S."/>
            <person name="Bunk B."/>
            <person name="Jeske O."/>
            <person name="Meyerdierks A."/>
            <person name="Storesund J.E."/>
            <person name="Kallscheuer N."/>
            <person name="Luecker S."/>
            <person name="Lage O.M."/>
            <person name="Pohl T."/>
            <person name="Merkel B.J."/>
            <person name="Hornburger P."/>
            <person name="Mueller R.-W."/>
            <person name="Bruemmer F."/>
            <person name="Labrenz M."/>
            <person name="Spormann A.M."/>
            <person name="Op den Camp H."/>
            <person name="Overmann J."/>
            <person name="Amann R."/>
            <person name="Jetten M.S.M."/>
            <person name="Mascher T."/>
            <person name="Medema M.H."/>
            <person name="Devos D.P."/>
            <person name="Kaster A.-K."/>
            <person name="Ovreas L."/>
            <person name="Rohde M."/>
            <person name="Galperin M.Y."/>
            <person name="Jogler C."/>
        </authorList>
    </citation>
    <scope>NUCLEOTIDE SEQUENCE [LARGE SCALE GENOMIC DNA]</scope>
    <source>
        <strain evidence="2 3">Pan181</strain>
    </source>
</reference>
<evidence type="ECO:0000256" key="1">
    <source>
        <dbReference type="SAM" id="MobiDB-lite"/>
    </source>
</evidence>
<protein>
    <submittedName>
        <fullName evidence="2">Uncharacterized protein</fullName>
    </submittedName>
</protein>
<organism evidence="2 3">
    <name type="scientific">Aeoliella mucimassa</name>
    <dbReference type="NCBI Taxonomy" id="2527972"/>
    <lineage>
        <taxon>Bacteria</taxon>
        <taxon>Pseudomonadati</taxon>
        <taxon>Planctomycetota</taxon>
        <taxon>Planctomycetia</taxon>
        <taxon>Pirellulales</taxon>
        <taxon>Lacipirellulaceae</taxon>
        <taxon>Aeoliella</taxon>
    </lineage>
</organism>
<evidence type="ECO:0000313" key="2">
    <source>
        <dbReference type="EMBL" id="QDU55639.1"/>
    </source>
</evidence>
<name>A0A518ALQ0_9BACT</name>
<dbReference type="RefSeq" id="WP_145246476.1">
    <property type="nucleotide sequence ID" value="NZ_CP036278.1"/>
</dbReference>
<feature type="region of interest" description="Disordered" evidence="1">
    <location>
        <begin position="45"/>
        <end position="93"/>
    </location>
</feature>
<dbReference type="OrthoDB" id="280162at2"/>
<keyword evidence="3" id="KW-1185">Reference proteome</keyword>
<evidence type="ECO:0000313" key="3">
    <source>
        <dbReference type="Proteomes" id="UP000315750"/>
    </source>
</evidence>
<dbReference type="InterPro" id="IPR046607">
    <property type="entry name" value="DUF6666"/>
</dbReference>
<accession>A0A518ALQ0</accession>
<dbReference type="KEGG" id="amuc:Pan181_18320"/>